<evidence type="ECO:0000256" key="4">
    <source>
        <dbReference type="PROSITE-ProRule" id="PRU00330"/>
    </source>
</evidence>
<dbReference type="Pfam" id="PF26557">
    <property type="entry name" value="Cullin_AB"/>
    <property type="match status" value="1"/>
</dbReference>
<proteinExistence type="inferred from homology"/>
<evidence type="ECO:0000259" key="6">
    <source>
        <dbReference type="PROSITE" id="PS50069"/>
    </source>
</evidence>
<evidence type="ECO:0000256" key="1">
    <source>
        <dbReference type="ARBA" id="ARBA00006019"/>
    </source>
</evidence>
<dbReference type="OrthoDB" id="27073at2759"/>
<dbReference type="InterPro" id="IPR059120">
    <property type="entry name" value="Cullin-like_AB"/>
</dbReference>
<dbReference type="FunFam" id="1.20.1310.10:FF:000055">
    <property type="entry name" value="Cullin family protein"/>
    <property type="match status" value="1"/>
</dbReference>
<evidence type="ECO:0000313" key="7">
    <source>
        <dbReference type="EMBL" id="CDW78925.1"/>
    </source>
</evidence>
<dbReference type="SUPFAM" id="SSF75632">
    <property type="entry name" value="Cullin homology domain"/>
    <property type="match status" value="1"/>
</dbReference>
<dbReference type="OMA" id="IREWDRY"/>
<dbReference type="SUPFAM" id="SSF46785">
    <property type="entry name" value="Winged helix' DNA-binding domain"/>
    <property type="match status" value="1"/>
</dbReference>
<evidence type="ECO:0000256" key="5">
    <source>
        <dbReference type="RuleBase" id="RU003829"/>
    </source>
</evidence>
<keyword evidence="2" id="KW-1017">Isopeptide bond</keyword>
<dbReference type="GO" id="GO:0031625">
    <property type="term" value="F:ubiquitin protein ligase binding"/>
    <property type="evidence" value="ECO:0007669"/>
    <property type="project" value="InterPro"/>
</dbReference>
<dbReference type="InterPro" id="IPR036390">
    <property type="entry name" value="WH_DNA-bd_sf"/>
</dbReference>
<dbReference type="GO" id="GO:0031461">
    <property type="term" value="C:cullin-RING ubiquitin ligase complex"/>
    <property type="evidence" value="ECO:0007669"/>
    <property type="project" value="InterPro"/>
</dbReference>
<dbReference type="InterPro" id="IPR001373">
    <property type="entry name" value="Cullin_N"/>
</dbReference>
<dbReference type="InterPro" id="IPR036388">
    <property type="entry name" value="WH-like_DNA-bd_sf"/>
</dbReference>
<gene>
    <name evidence="7" type="primary">Contig15206.g16202</name>
    <name evidence="7" type="ORF">STYLEM_7910</name>
</gene>
<dbReference type="InterPro" id="IPR016157">
    <property type="entry name" value="Cullin_CS"/>
</dbReference>
<dbReference type="FunCoup" id="A0A078A9I7">
    <property type="interactions" value="300"/>
</dbReference>
<dbReference type="AlphaFoldDB" id="A0A078A9I7"/>
<dbReference type="PROSITE" id="PS01256">
    <property type="entry name" value="CULLIN_1"/>
    <property type="match status" value="1"/>
</dbReference>
<dbReference type="GO" id="GO:0006511">
    <property type="term" value="P:ubiquitin-dependent protein catabolic process"/>
    <property type="evidence" value="ECO:0007669"/>
    <property type="project" value="InterPro"/>
</dbReference>
<dbReference type="EMBL" id="CCKQ01007539">
    <property type="protein sequence ID" value="CDW78925.1"/>
    <property type="molecule type" value="Genomic_DNA"/>
</dbReference>
<dbReference type="InterPro" id="IPR045093">
    <property type="entry name" value="Cullin"/>
</dbReference>
<dbReference type="InterPro" id="IPR016159">
    <property type="entry name" value="Cullin_repeat-like_dom_sf"/>
</dbReference>
<keyword evidence="3" id="KW-0832">Ubl conjugation</keyword>
<dbReference type="SUPFAM" id="SSF74788">
    <property type="entry name" value="Cullin repeat-like"/>
    <property type="match status" value="1"/>
</dbReference>
<dbReference type="InterPro" id="IPR036317">
    <property type="entry name" value="Cullin_homology_sf"/>
</dbReference>
<dbReference type="SMART" id="SM00884">
    <property type="entry name" value="Cullin_Nedd8"/>
    <property type="match status" value="1"/>
</dbReference>
<reference evidence="7 8" key="1">
    <citation type="submission" date="2014-06" db="EMBL/GenBank/DDBJ databases">
        <authorList>
            <person name="Swart Estienne"/>
        </authorList>
    </citation>
    <scope>NUCLEOTIDE SEQUENCE [LARGE SCALE GENOMIC DNA]</scope>
    <source>
        <strain evidence="7 8">130c</strain>
    </source>
</reference>
<dbReference type="Gene3D" id="1.10.10.10">
    <property type="entry name" value="Winged helix-like DNA-binding domain superfamily/Winged helix DNA-binding domain"/>
    <property type="match status" value="1"/>
</dbReference>
<dbReference type="SMART" id="SM00182">
    <property type="entry name" value="CULLIN"/>
    <property type="match status" value="1"/>
</dbReference>
<evidence type="ECO:0000256" key="3">
    <source>
        <dbReference type="ARBA" id="ARBA00022843"/>
    </source>
</evidence>
<dbReference type="FunFam" id="1.10.10.10:FF:000014">
    <property type="entry name" value="Cullin 1"/>
    <property type="match status" value="1"/>
</dbReference>
<organism evidence="7 8">
    <name type="scientific">Stylonychia lemnae</name>
    <name type="common">Ciliate</name>
    <dbReference type="NCBI Taxonomy" id="5949"/>
    <lineage>
        <taxon>Eukaryota</taxon>
        <taxon>Sar</taxon>
        <taxon>Alveolata</taxon>
        <taxon>Ciliophora</taxon>
        <taxon>Intramacronucleata</taxon>
        <taxon>Spirotrichea</taxon>
        <taxon>Stichotrichia</taxon>
        <taxon>Sporadotrichida</taxon>
        <taxon>Oxytrichidae</taxon>
        <taxon>Stylonychinae</taxon>
        <taxon>Stylonychia</taxon>
    </lineage>
</organism>
<dbReference type="Gene3D" id="3.30.230.130">
    <property type="entry name" value="Cullin, Chain C, Domain 2"/>
    <property type="match status" value="1"/>
</dbReference>
<protein>
    <submittedName>
        <fullName evidence="7">Cullin-1-like isoform 1</fullName>
    </submittedName>
</protein>
<accession>A0A078A9I7</accession>
<evidence type="ECO:0000256" key="2">
    <source>
        <dbReference type="ARBA" id="ARBA00022499"/>
    </source>
</evidence>
<evidence type="ECO:0000313" key="8">
    <source>
        <dbReference type="Proteomes" id="UP000039865"/>
    </source>
</evidence>
<dbReference type="InterPro" id="IPR016158">
    <property type="entry name" value="Cullin_homology"/>
</dbReference>
<dbReference type="PROSITE" id="PS50069">
    <property type="entry name" value="CULLIN_2"/>
    <property type="match status" value="1"/>
</dbReference>
<dbReference type="InParanoid" id="A0A078A9I7"/>
<dbReference type="InterPro" id="IPR019559">
    <property type="entry name" value="Cullin_neddylation_domain"/>
</dbReference>
<dbReference type="Pfam" id="PF10557">
    <property type="entry name" value="Cullin_Nedd8"/>
    <property type="match status" value="1"/>
</dbReference>
<name>A0A078A9I7_STYLE</name>
<sequence>MATLSDPVVMINQGWEKIRVNAIQKLENYLNTGNSQIMFTKKEYMEYYTIVFNLSTLKQENIQQQLYQKYTDSINLYLSQNVLQELQKLHNDELLEALNTRWINHEIMVKWMQRFFQYLDRFYVQINSITPLRDQGFKIFKGVIFQPLISQITDAILENIRREREGELVDVDLLKKTIEIYQFLSNEKLSQETLNCQKYLEDKILQQTQQFYQMQSQNLLSKASLSEILHITNKYYQEEIQRCENYLIFDIKDKLLKEFQQEMLLNHQQGLLERESGIKYLLQQDKFEDLGLLYQLYQNHPASLNPIANAFKDHIYQQGENLVEKFDFSEDVKDHNKMKELLKSTQLVENLVSLLDKYLYMVKNCFQQNAFFERTRHSSFEAFMNKNRDTNRVNMSEVLAVYTDIILRKGGIKIEEAKHEEYLEKIVKLFTHLIDKDIFIEVFRSYLAKRLLIEKSQSIDLERSMISFVKLSCGPQFTKKLEGMLTDLSLAADEQKKFEIHCSSSSQLQQNNISFGITILTTSYWPTYKSFDIQIPREIDSCMKNFTQYYTSKHNHRQLQWCYSLGSSTLGANFQRTGKQYDFVVGTYQLCILMLFNYSQELRYRDIKQAMKFDDETCAKNLKSLMTAKCKLLEIRNEKSGGNFNEDDVIAVNELFTSQLKRVVFPTPVLEEVFKKEIVQEDRSIAIEASIVRIMKSRKKLDHVNLVKEVLQTLQLFKPSPQVIKEKIEQLIEREYLERDPDDKSIYKYLA</sequence>
<dbReference type="PANTHER" id="PTHR11932">
    <property type="entry name" value="CULLIN"/>
    <property type="match status" value="1"/>
</dbReference>
<keyword evidence="8" id="KW-1185">Reference proteome</keyword>
<dbReference type="Pfam" id="PF00888">
    <property type="entry name" value="Cullin"/>
    <property type="match status" value="1"/>
</dbReference>
<dbReference type="Gene3D" id="1.20.1310.10">
    <property type="entry name" value="Cullin Repeats"/>
    <property type="match status" value="4"/>
</dbReference>
<comment type="similarity">
    <text evidence="1 4 5">Belongs to the cullin family.</text>
</comment>
<dbReference type="Proteomes" id="UP000039865">
    <property type="component" value="Unassembled WGS sequence"/>
</dbReference>
<feature type="domain" description="Cullin family profile" evidence="6">
    <location>
        <begin position="394"/>
        <end position="626"/>
    </location>
</feature>